<evidence type="ECO:0000313" key="2">
    <source>
        <dbReference type="Proteomes" id="UP000887013"/>
    </source>
</evidence>
<sequence>MITVAYRSKPSPGEDISAFQKSTSRRWPILLRFGTKEEKRHTHKKAFSTVILNERKKKELFVLDYEGNEKNAGFLATEGRSAEMIYLLDNKTTRMCWCFKNRLQEMEKIVH</sequence>
<protein>
    <submittedName>
        <fullName evidence="1">Uncharacterized protein</fullName>
    </submittedName>
</protein>
<organism evidence="1 2">
    <name type="scientific">Nephila pilipes</name>
    <name type="common">Giant wood spider</name>
    <name type="synonym">Nephila maculata</name>
    <dbReference type="NCBI Taxonomy" id="299642"/>
    <lineage>
        <taxon>Eukaryota</taxon>
        <taxon>Metazoa</taxon>
        <taxon>Ecdysozoa</taxon>
        <taxon>Arthropoda</taxon>
        <taxon>Chelicerata</taxon>
        <taxon>Arachnida</taxon>
        <taxon>Araneae</taxon>
        <taxon>Araneomorphae</taxon>
        <taxon>Entelegynae</taxon>
        <taxon>Araneoidea</taxon>
        <taxon>Nephilidae</taxon>
        <taxon>Nephila</taxon>
    </lineage>
</organism>
<name>A0A8X6UQD5_NEPPI</name>
<gene>
    <name evidence="1" type="ORF">NPIL_524561</name>
</gene>
<evidence type="ECO:0000313" key="1">
    <source>
        <dbReference type="EMBL" id="GFU39144.1"/>
    </source>
</evidence>
<proteinExistence type="predicted"/>
<keyword evidence="2" id="KW-1185">Reference proteome</keyword>
<comment type="caution">
    <text evidence="1">The sequence shown here is derived from an EMBL/GenBank/DDBJ whole genome shotgun (WGS) entry which is preliminary data.</text>
</comment>
<dbReference type="AlphaFoldDB" id="A0A8X6UQD5"/>
<dbReference type="Proteomes" id="UP000887013">
    <property type="component" value="Unassembled WGS sequence"/>
</dbReference>
<accession>A0A8X6UQD5</accession>
<reference evidence="1" key="1">
    <citation type="submission" date="2020-08" db="EMBL/GenBank/DDBJ databases">
        <title>Multicomponent nature underlies the extraordinary mechanical properties of spider dragline silk.</title>
        <authorList>
            <person name="Kono N."/>
            <person name="Nakamura H."/>
            <person name="Mori M."/>
            <person name="Yoshida Y."/>
            <person name="Ohtoshi R."/>
            <person name="Malay A.D."/>
            <person name="Moran D.A.P."/>
            <person name="Tomita M."/>
            <person name="Numata K."/>
            <person name="Arakawa K."/>
        </authorList>
    </citation>
    <scope>NUCLEOTIDE SEQUENCE</scope>
</reference>
<dbReference type="EMBL" id="BMAW01035302">
    <property type="protein sequence ID" value="GFU39144.1"/>
    <property type="molecule type" value="Genomic_DNA"/>
</dbReference>